<evidence type="ECO:0000313" key="9">
    <source>
        <dbReference type="EMBL" id="SKB65044.1"/>
    </source>
</evidence>
<dbReference type="SUPFAM" id="SSF103481">
    <property type="entry name" value="Multidrug resistance efflux transporter EmrE"/>
    <property type="match status" value="2"/>
</dbReference>
<accession>A0A1T5D008</accession>
<evidence type="ECO:0000256" key="2">
    <source>
        <dbReference type="ARBA" id="ARBA00007362"/>
    </source>
</evidence>
<feature type="transmembrane region" description="Helical" evidence="7">
    <location>
        <begin position="105"/>
        <end position="123"/>
    </location>
</feature>
<feature type="transmembrane region" description="Helical" evidence="7">
    <location>
        <begin position="185"/>
        <end position="206"/>
    </location>
</feature>
<evidence type="ECO:0000256" key="3">
    <source>
        <dbReference type="ARBA" id="ARBA00022475"/>
    </source>
</evidence>
<evidence type="ECO:0000256" key="4">
    <source>
        <dbReference type="ARBA" id="ARBA00022692"/>
    </source>
</evidence>
<feature type="transmembrane region" description="Helical" evidence="7">
    <location>
        <begin position="46"/>
        <end position="66"/>
    </location>
</feature>
<evidence type="ECO:0000256" key="1">
    <source>
        <dbReference type="ARBA" id="ARBA00004651"/>
    </source>
</evidence>
<dbReference type="InterPro" id="IPR051258">
    <property type="entry name" value="Diverse_Substrate_Transporter"/>
</dbReference>
<dbReference type="Pfam" id="PF00892">
    <property type="entry name" value="EamA"/>
    <property type="match status" value="2"/>
</dbReference>
<comment type="similarity">
    <text evidence="2">Belongs to the EamA transporter family.</text>
</comment>
<evidence type="ECO:0000313" key="10">
    <source>
        <dbReference type="Proteomes" id="UP000243406"/>
    </source>
</evidence>
<dbReference type="PANTHER" id="PTHR42920">
    <property type="entry name" value="OS03G0707200 PROTEIN-RELATED"/>
    <property type="match status" value="1"/>
</dbReference>
<dbReference type="OrthoDB" id="9804865at2"/>
<feature type="transmembrane region" description="Helical" evidence="7">
    <location>
        <begin position="20"/>
        <end position="40"/>
    </location>
</feature>
<feature type="transmembrane region" description="Helical" evidence="7">
    <location>
        <begin position="160"/>
        <end position="178"/>
    </location>
</feature>
<name>A0A1T5D008_9FIRM</name>
<feature type="transmembrane region" description="Helical" evidence="7">
    <location>
        <begin position="212"/>
        <end position="235"/>
    </location>
</feature>
<feature type="transmembrane region" description="Helical" evidence="7">
    <location>
        <begin position="135"/>
        <end position="154"/>
    </location>
</feature>
<keyword evidence="10" id="KW-1185">Reference proteome</keyword>
<keyword evidence="6 7" id="KW-0472">Membrane</keyword>
<feature type="transmembrane region" description="Helical" evidence="7">
    <location>
        <begin position="271"/>
        <end position="291"/>
    </location>
</feature>
<organism evidence="9 10">
    <name type="scientific">Acetoanaerobium noterae</name>
    <dbReference type="NCBI Taxonomy" id="745369"/>
    <lineage>
        <taxon>Bacteria</taxon>
        <taxon>Bacillati</taxon>
        <taxon>Bacillota</taxon>
        <taxon>Clostridia</taxon>
        <taxon>Peptostreptococcales</taxon>
        <taxon>Filifactoraceae</taxon>
        <taxon>Acetoanaerobium</taxon>
    </lineage>
</organism>
<gene>
    <name evidence="9" type="ORF">SAMN02745120_2511</name>
</gene>
<feature type="domain" description="EamA" evidence="8">
    <location>
        <begin position="156"/>
        <end position="289"/>
    </location>
</feature>
<keyword evidence="5 7" id="KW-1133">Transmembrane helix</keyword>
<feature type="domain" description="EamA" evidence="8">
    <location>
        <begin position="19"/>
        <end position="147"/>
    </location>
</feature>
<reference evidence="10" key="1">
    <citation type="submission" date="2017-02" db="EMBL/GenBank/DDBJ databases">
        <authorList>
            <person name="Varghese N."/>
            <person name="Submissions S."/>
        </authorList>
    </citation>
    <scope>NUCLEOTIDE SEQUENCE [LARGE SCALE GENOMIC DNA]</scope>
    <source>
        <strain evidence="10">ATCC 35199</strain>
    </source>
</reference>
<dbReference type="AlphaFoldDB" id="A0A1T5D008"/>
<evidence type="ECO:0000256" key="5">
    <source>
        <dbReference type="ARBA" id="ARBA00022989"/>
    </source>
</evidence>
<dbReference type="PANTHER" id="PTHR42920:SF5">
    <property type="entry name" value="EAMA DOMAIN-CONTAINING PROTEIN"/>
    <property type="match status" value="1"/>
</dbReference>
<evidence type="ECO:0000259" key="8">
    <source>
        <dbReference type="Pfam" id="PF00892"/>
    </source>
</evidence>
<evidence type="ECO:0000256" key="7">
    <source>
        <dbReference type="SAM" id="Phobius"/>
    </source>
</evidence>
<protein>
    <submittedName>
        <fullName evidence="9">Threonine/homoserine efflux transporter RhtA</fullName>
    </submittedName>
</protein>
<dbReference type="InterPro" id="IPR000620">
    <property type="entry name" value="EamA_dom"/>
</dbReference>
<keyword evidence="4 7" id="KW-0812">Transmembrane</keyword>
<evidence type="ECO:0000256" key="6">
    <source>
        <dbReference type="ARBA" id="ARBA00023136"/>
    </source>
</evidence>
<keyword evidence="3" id="KW-1003">Cell membrane</keyword>
<dbReference type="InterPro" id="IPR037185">
    <property type="entry name" value="EmrE-like"/>
</dbReference>
<dbReference type="Proteomes" id="UP000243406">
    <property type="component" value="Unassembled WGS sequence"/>
</dbReference>
<dbReference type="EMBL" id="FUYN01000006">
    <property type="protein sequence ID" value="SKB65044.1"/>
    <property type="molecule type" value="Genomic_DNA"/>
</dbReference>
<dbReference type="RefSeq" id="WP_079590284.1">
    <property type="nucleotide sequence ID" value="NZ_FUYN01000006.1"/>
</dbReference>
<dbReference type="GO" id="GO:0005886">
    <property type="term" value="C:plasma membrane"/>
    <property type="evidence" value="ECO:0007669"/>
    <property type="project" value="UniProtKB-SubCell"/>
</dbReference>
<feature type="transmembrane region" description="Helical" evidence="7">
    <location>
        <begin position="78"/>
        <end position="99"/>
    </location>
</feature>
<feature type="transmembrane region" description="Helical" evidence="7">
    <location>
        <begin position="242"/>
        <end position="265"/>
    </location>
</feature>
<proteinExistence type="inferred from homology"/>
<comment type="subcellular location">
    <subcellularLocation>
        <location evidence="1">Cell membrane</location>
        <topology evidence="1">Multi-pass membrane protein</topology>
    </subcellularLocation>
</comment>
<sequence length="296" mass="33083">MHINNLSTEELKKRRLYSNLALFLVAFLWGTTFTVSKYAFAYFTPVYMIAFRFTIGVLAMCIFFWKKISKITLKDLKGGIIVGIIFFIAFVTQLIALQYTEAGKQAFLAATYVVMAPFLYWIIYHKKPDFRTLAGAFICFLGIGLLTLNASLSISFGDGLTLFSSLFFALHIMFNGYFVEKQDPVILSTVQFAVVAIISWIFAFFFEPFPTAIGFEGIASVLYLGIFCTGLAYFLQTAAQRYTLATHAAIILSLESVFGILLAALMLGEVFTLRMLMGCIAIFGAILITELRTSSE</sequence>